<dbReference type="PROSITE" id="PS01061">
    <property type="entry name" value="FLIP_2"/>
    <property type="match status" value="1"/>
</dbReference>
<gene>
    <name evidence="9" type="primary">fliP</name>
    <name evidence="9" type="ORF">Enr8_11260</name>
</gene>
<keyword evidence="4 7" id="KW-0812">Transmembrane</keyword>
<evidence type="ECO:0000256" key="2">
    <source>
        <dbReference type="ARBA" id="ARBA00006257"/>
    </source>
</evidence>
<evidence type="ECO:0000313" key="9">
    <source>
        <dbReference type="EMBL" id="TWT39427.1"/>
    </source>
</evidence>
<dbReference type="EMBL" id="SJPF01000001">
    <property type="protein sequence ID" value="TWT39427.1"/>
    <property type="molecule type" value="Genomic_DNA"/>
</dbReference>
<keyword evidence="8" id="KW-0732">Signal</keyword>
<feature type="transmembrane region" description="Helical" evidence="7">
    <location>
        <begin position="259"/>
        <end position="281"/>
    </location>
</feature>
<keyword evidence="10" id="KW-1185">Reference proteome</keyword>
<feature type="transmembrane region" description="Helical" evidence="7">
    <location>
        <begin position="293"/>
        <end position="314"/>
    </location>
</feature>
<name>A0A5C5VMZ6_9BACT</name>
<proteinExistence type="inferred from homology"/>
<comment type="caution">
    <text evidence="9">The sequence shown here is derived from an EMBL/GenBank/DDBJ whole genome shotgun (WGS) entry which is preliminary data.</text>
</comment>
<dbReference type="PANTHER" id="PTHR30587">
    <property type="entry name" value="FLAGELLAR BIOSYNTHETIC PROTEIN FLIP"/>
    <property type="match status" value="1"/>
</dbReference>
<evidence type="ECO:0000256" key="1">
    <source>
        <dbReference type="ARBA" id="ARBA00004651"/>
    </source>
</evidence>
<sequence precursor="true">MLNSNKLRTFSLTLAALLICTATASAQFSTAQLTSQSAPSVEVTAESSLDAPVSEEASDLADFVKGGPEQWTSPSGLVSTIQIMVLLTVLSLAPAILLMTTGFIRIIVVLGLLRQALGTQQLPPSQVVTAIALFMTILLMYPTWQKVYEDSVGPYTRQEINPETGEQYKLFAVIDPVTGELGPDEAWERGTKPIRHFMSKQIDIAGNSDDVWMFFEFLPESTKEEIGEPQSYDDVPLQALIPAFILSELKTAFLIGFQIYLPFLILDIVVASVTISMGMMMLPPVMISLPFKLLLFVLVDGWTLVVGMLLQSFAPTI</sequence>
<evidence type="ECO:0000256" key="3">
    <source>
        <dbReference type="ARBA" id="ARBA00022475"/>
    </source>
</evidence>
<feature type="chain" id="PRO_5023061923" evidence="8">
    <location>
        <begin position="27"/>
        <end position="317"/>
    </location>
</feature>
<evidence type="ECO:0000313" key="10">
    <source>
        <dbReference type="Proteomes" id="UP000318878"/>
    </source>
</evidence>
<dbReference type="Proteomes" id="UP000318878">
    <property type="component" value="Unassembled WGS sequence"/>
</dbReference>
<dbReference type="PANTHER" id="PTHR30587:SF0">
    <property type="entry name" value="FLAGELLAR BIOSYNTHETIC PROTEIN FLIP"/>
    <property type="match status" value="1"/>
</dbReference>
<dbReference type="Pfam" id="PF00813">
    <property type="entry name" value="FliP"/>
    <property type="match status" value="1"/>
</dbReference>
<organism evidence="9 10">
    <name type="scientific">Blastopirellula retiformator</name>
    <dbReference type="NCBI Taxonomy" id="2527970"/>
    <lineage>
        <taxon>Bacteria</taxon>
        <taxon>Pseudomonadati</taxon>
        <taxon>Planctomycetota</taxon>
        <taxon>Planctomycetia</taxon>
        <taxon>Pirellulales</taxon>
        <taxon>Pirellulaceae</taxon>
        <taxon>Blastopirellula</taxon>
    </lineage>
</organism>
<feature type="signal peptide" evidence="8">
    <location>
        <begin position="1"/>
        <end position="26"/>
    </location>
</feature>
<dbReference type="GO" id="GO:0009306">
    <property type="term" value="P:protein secretion"/>
    <property type="evidence" value="ECO:0007669"/>
    <property type="project" value="InterPro"/>
</dbReference>
<dbReference type="OrthoDB" id="9805111at2"/>
<keyword evidence="6 7" id="KW-0472">Membrane</keyword>
<evidence type="ECO:0000256" key="7">
    <source>
        <dbReference type="SAM" id="Phobius"/>
    </source>
</evidence>
<evidence type="ECO:0000256" key="6">
    <source>
        <dbReference type="ARBA" id="ARBA00023136"/>
    </source>
</evidence>
<evidence type="ECO:0000256" key="4">
    <source>
        <dbReference type="ARBA" id="ARBA00022692"/>
    </source>
</evidence>
<feature type="transmembrane region" description="Helical" evidence="7">
    <location>
        <begin position="125"/>
        <end position="144"/>
    </location>
</feature>
<evidence type="ECO:0000256" key="8">
    <source>
        <dbReference type="SAM" id="SignalP"/>
    </source>
</evidence>
<dbReference type="GO" id="GO:0005886">
    <property type="term" value="C:plasma membrane"/>
    <property type="evidence" value="ECO:0007669"/>
    <property type="project" value="UniProtKB-SubCell"/>
</dbReference>
<reference evidence="9 10" key="1">
    <citation type="submission" date="2019-02" db="EMBL/GenBank/DDBJ databases">
        <title>Deep-cultivation of Planctomycetes and their phenomic and genomic characterization uncovers novel biology.</title>
        <authorList>
            <person name="Wiegand S."/>
            <person name="Jogler M."/>
            <person name="Boedeker C."/>
            <person name="Pinto D."/>
            <person name="Vollmers J."/>
            <person name="Rivas-Marin E."/>
            <person name="Kohn T."/>
            <person name="Peeters S.H."/>
            <person name="Heuer A."/>
            <person name="Rast P."/>
            <person name="Oberbeckmann S."/>
            <person name="Bunk B."/>
            <person name="Jeske O."/>
            <person name="Meyerdierks A."/>
            <person name="Storesund J.E."/>
            <person name="Kallscheuer N."/>
            <person name="Luecker S."/>
            <person name="Lage O.M."/>
            <person name="Pohl T."/>
            <person name="Merkel B.J."/>
            <person name="Hornburger P."/>
            <person name="Mueller R.-W."/>
            <person name="Bruemmer F."/>
            <person name="Labrenz M."/>
            <person name="Spormann A.M."/>
            <person name="Op Den Camp H."/>
            <person name="Overmann J."/>
            <person name="Amann R."/>
            <person name="Jetten M.S.M."/>
            <person name="Mascher T."/>
            <person name="Medema M.H."/>
            <person name="Devos D.P."/>
            <person name="Kaster A.-K."/>
            <person name="Ovreas L."/>
            <person name="Rohde M."/>
            <person name="Galperin M.Y."/>
            <person name="Jogler C."/>
        </authorList>
    </citation>
    <scope>NUCLEOTIDE SEQUENCE [LARGE SCALE GENOMIC DNA]</scope>
    <source>
        <strain evidence="9 10">Enr8</strain>
    </source>
</reference>
<evidence type="ECO:0000256" key="5">
    <source>
        <dbReference type="ARBA" id="ARBA00022989"/>
    </source>
</evidence>
<keyword evidence="9" id="KW-0969">Cilium</keyword>
<comment type="subcellular location">
    <subcellularLocation>
        <location evidence="1">Cell membrane</location>
        <topology evidence="1">Multi-pass membrane protein</topology>
    </subcellularLocation>
</comment>
<keyword evidence="3" id="KW-1003">Cell membrane</keyword>
<keyword evidence="5 7" id="KW-1133">Transmembrane helix</keyword>
<dbReference type="InterPro" id="IPR005838">
    <property type="entry name" value="T3SS_IM_P"/>
</dbReference>
<feature type="transmembrane region" description="Helical" evidence="7">
    <location>
        <begin position="81"/>
        <end position="113"/>
    </location>
</feature>
<keyword evidence="9" id="KW-0966">Cell projection</keyword>
<dbReference type="PRINTS" id="PR01302">
    <property type="entry name" value="TYPE3IMPPROT"/>
</dbReference>
<protein>
    <submittedName>
        <fullName evidence="9">Flagellar biosynthetic protein FliP</fullName>
    </submittedName>
</protein>
<keyword evidence="9" id="KW-0282">Flagellum</keyword>
<dbReference type="RefSeq" id="WP_146429597.1">
    <property type="nucleotide sequence ID" value="NZ_SJPF01000001.1"/>
</dbReference>
<dbReference type="AlphaFoldDB" id="A0A5C5VMZ6"/>
<accession>A0A5C5VMZ6</accession>
<comment type="similarity">
    <text evidence="2">Belongs to the FliP/MopC/SpaP family.</text>
</comment>